<evidence type="ECO:0000313" key="4">
    <source>
        <dbReference type="EMBL" id="CAF3978877.1"/>
    </source>
</evidence>
<dbReference type="AlphaFoldDB" id="A0A814X6F4"/>
<dbReference type="Proteomes" id="UP000682733">
    <property type="component" value="Unassembled WGS sequence"/>
</dbReference>
<dbReference type="Proteomes" id="UP000663829">
    <property type="component" value="Unassembled WGS sequence"/>
</dbReference>
<reference evidence="2" key="1">
    <citation type="submission" date="2021-02" db="EMBL/GenBank/DDBJ databases">
        <authorList>
            <person name="Nowell W R."/>
        </authorList>
    </citation>
    <scope>NUCLEOTIDE SEQUENCE</scope>
</reference>
<dbReference type="EMBL" id="CAJOBA010007252">
    <property type="protein sequence ID" value="CAF3796916.1"/>
    <property type="molecule type" value="Genomic_DNA"/>
</dbReference>
<evidence type="ECO:0000313" key="2">
    <source>
        <dbReference type="EMBL" id="CAF1215015.1"/>
    </source>
</evidence>
<sequence length="120" mass="13993">MPSVGHFFLNILQARDLRYIVDKKKSKDLQNVVLYKHQSGDHPRKIFRDLNGALSLDTIQRWIKMIEQTGSINLSKPPGRQRTARTKATIRKVKQRVARGCWKESWRVNSTYQTQVSIES</sequence>
<organism evidence="2 5">
    <name type="scientific">Didymodactylos carnosus</name>
    <dbReference type="NCBI Taxonomy" id="1234261"/>
    <lineage>
        <taxon>Eukaryota</taxon>
        <taxon>Metazoa</taxon>
        <taxon>Spiralia</taxon>
        <taxon>Gnathifera</taxon>
        <taxon>Rotifera</taxon>
        <taxon>Eurotatoria</taxon>
        <taxon>Bdelloidea</taxon>
        <taxon>Philodinida</taxon>
        <taxon>Philodinidae</taxon>
        <taxon>Didymodactylos</taxon>
    </lineage>
</organism>
<keyword evidence="5" id="KW-1185">Reference proteome</keyword>
<comment type="caution">
    <text evidence="2">The sequence shown here is derived from an EMBL/GenBank/DDBJ whole genome shotgun (WGS) entry which is preliminary data.</text>
</comment>
<dbReference type="EMBL" id="CAJNOQ010009081">
    <property type="protein sequence ID" value="CAF1215015.1"/>
    <property type="molecule type" value="Genomic_DNA"/>
</dbReference>
<dbReference type="Proteomes" id="UP000677228">
    <property type="component" value="Unassembled WGS sequence"/>
</dbReference>
<protein>
    <submittedName>
        <fullName evidence="2">Uncharacterized protein</fullName>
    </submittedName>
</protein>
<accession>A0A814X6F4</accession>
<dbReference type="Proteomes" id="UP000681722">
    <property type="component" value="Unassembled WGS sequence"/>
</dbReference>
<dbReference type="EMBL" id="CAJOBC010009082">
    <property type="protein sequence ID" value="CAF3978877.1"/>
    <property type="molecule type" value="Genomic_DNA"/>
</dbReference>
<dbReference type="OrthoDB" id="10428902at2759"/>
<dbReference type="EMBL" id="CAJNOK010007242">
    <property type="protein sequence ID" value="CAF1028571.1"/>
    <property type="molecule type" value="Genomic_DNA"/>
</dbReference>
<evidence type="ECO:0000313" key="1">
    <source>
        <dbReference type="EMBL" id="CAF1028571.1"/>
    </source>
</evidence>
<evidence type="ECO:0000313" key="5">
    <source>
        <dbReference type="Proteomes" id="UP000663829"/>
    </source>
</evidence>
<proteinExistence type="predicted"/>
<name>A0A814X6F4_9BILA</name>
<evidence type="ECO:0000313" key="3">
    <source>
        <dbReference type="EMBL" id="CAF3796916.1"/>
    </source>
</evidence>
<gene>
    <name evidence="2" type="ORF">GPM918_LOCUS24407</name>
    <name evidence="1" type="ORF">OVA965_LOCUS15870</name>
    <name evidence="4" type="ORF">SRO942_LOCUS24406</name>
    <name evidence="3" type="ORF">TMI583_LOCUS15878</name>
</gene>